<name>A0ABU5EDP3_9PROT</name>
<evidence type="ECO:0000313" key="2">
    <source>
        <dbReference type="Proteomes" id="UP001279642"/>
    </source>
</evidence>
<keyword evidence="2" id="KW-1185">Reference proteome</keyword>
<proteinExistence type="predicted"/>
<reference evidence="1 2" key="1">
    <citation type="journal article" date="2016" name="Antonie Van Leeuwenhoek">
        <title>Dongia soli sp. nov., isolated from soil from Dokdo, Korea.</title>
        <authorList>
            <person name="Kim D.U."/>
            <person name="Lee H."/>
            <person name="Kim H."/>
            <person name="Kim S.G."/>
            <person name="Ka J.O."/>
        </authorList>
    </citation>
    <scope>NUCLEOTIDE SEQUENCE [LARGE SCALE GENOMIC DNA]</scope>
    <source>
        <strain evidence="1 2">D78</strain>
    </source>
</reference>
<protein>
    <recommendedName>
        <fullName evidence="3">ACT domain-containing protein</fullName>
    </recommendedName>
</protein>
<organism evidence="1 2">
    <name type="scientific">Dongia soli</name>
    <dbReference type="NCBI Taxonomy" id="600628"/>
    <lineage>
        <taxon>Bacteria</taxon>
        <taxon>Pseudomonadati</taxon>
        <taxon>Pseudomonadota</taxon>
        <taxon>Alphaproteobacteria</taxon>
        <taxon>Rhodospirillales</taxon>
        <taxon>Dongiaceae</taxon>
        <taxon>Dongia</taxon>
    </lineage>
</organism>
<evidence type="ECO:0008006" key="3">
    <source>
        <dbReference type="Google" id="ProtNLM"/>
    </source>
</evidence>
<gene>
    <name evidence="1" type="ORF">SMD27_15115</name>
</gene>
<dbReference type="RefSeq" id="WP_320509246.1">
    <property type="nucleotide sequence ID" value="NZ_JAXCLW010000004.1"/>
</dbReference>
<sequence>MPTLKTAVSDAASPALSIAALHPHPLQEVQCFSLRADLEPGLLPRLLEAFAKRGLWPSKFYSQVVDRGDEALIDIQVAGLDCAARDHIAMQFRGMVGVQSVLVSVKASQ</sequence>
<dbReference type="EMBL" id="JAXCLW010000004">
    <property type="protein sequence ID" value="MDY0884175.1"/>
    <property type="molecule type" value="Genomic_DNA"/>
</dbReference>
<comment type="caution">
    <text evidence="1">The sequence shown here is derived from an EMBL/GenBank/DDBJ whole genome shotgun (WGS) entry which is preliminary data.</text>
</comment>
<accession>A0ABU5EDP3</accession>
<evidence type="ECO:0000313" key="1">
    <source>
        <dbReference type="EMBL" id="MDY0884175.1"/>
    </source>
</evidence>
<dbReference type="Proteomes" id="UP001279642">
    <property type="component" value="Unassembled WGS sequence"/>
</dbReference>